<dbReference type="EMBL" id="FPJG01000006">
    <property type="protein sequence ID" value="SFW76098.1"/>
    <property type="molecule type" value="Genomic_DNA"/>
</dbReference>
<keyword evidence="2" id="KW-1185">Reference proteome</keyword>
<evidence type="ECO:0000313" key="2">
    <source>
        <dbReference type="Proteomes" id="UP000182740"/>
    </source>
</evidence>
<name>A0A1K1RVY7_9PSEU</name>
<reference evidence="2" key="1">
    <citation type="submission" date="2016-11" db="EMBL/GenBank/DDBJ databases">
        <authorList>
            <person name="Varghese N."/>
            <person name="Submissions S."/>
        </authorList>
    </citation>
    <scope>NUCLEOTIDE SEQUENCE [LARGE SCALE GENOMIC DNA]</scope>
    <source>
        <strain evidence="2">DSM 44671</strain>
    </source>
</reference>
<dbReference type="Proteomes" id="UP000182740">
    <property type="component" value="Unassembled WGS sequence"/>
</dbReference>
<proteinExistence type="predicted"/>
<evidence type="ECO:0000313" key="1">
    <source>
        <dbReference type="EMBL" id="SFW76098.1"/>
    </source>
</evidence>
<dbReference type="AlphaFoldDB" id="A0A1K1RVY7"/>
<dbReference type="STRING" id="546364.SAMN04489730_4056"/>
<protein>
    <submittedName>
        <fullName evidence="1">Uncharacterized protein</fullName>
    </submittedName>
</protein>
<sequence length="168" mass="18086">MTTRGTVPGDVLTLTVRAQPDVHGVVWVRLQQRNRTTADLLVVAVGQAPREWECCGDVLCCLDAVSPIHADELIGKALEEYPGAEAAICAFPAGCAAGMCGTEVRRWWRQPSAPAPWHRWLRSLSGGRGEFGSARIPDGGIELASFGEMVACFLVMATVQLEAPERGQ</sequence>
<accession>A0A1K1RVY7</accession>
<organism evidence="1 2">
    <name type="scientific">Amycolatopsis australiensis</name>
    <dbReference type="NCBI Taxonomy" id="546364"/>
    <lineage>
        <taxon>Bacteria</taxon>
        <taxon>Bacillati</taxon>
        <taxon>Actinomycetota</taxon>
        <taxon>Actinomycetes</taxon>
        <taxon>Pseudonocardiales</taxon>
        <taxon>Pseudonocardiaceae</taxon>
        <taxon>Amycolatopsis</taxon>
    </lineage>
</organism>
<gene>
    <name evidence="1" type="ORF">SAMN04489730_4056</name>
</gene>